<proteinExistence type="predicted"/>
<name>A0AAN9FAY1_CLITE</name>
<accession>A0AAN9FAY1</accession>
<feature type="compositionally biased region" description="Polar residues" evidence="1">
    <location>
        <begin position="255"/>
        <end position="283"/>
    </location>
</feature>
<feature type="region of interest" description="Disordered" evidence="1">
    <location>
        <begin position="720"/>
        <end position="743"/>
    </location>
</feature>
<keyword evidence="3" id="KW-1185">Reference proteome</keyword>
<feature type="compositionally biased region" description="Polar residues" evidence="1">
    <location>
        <begin position="455"/>
        <end position="467"/>
    </location>
</feature>
<feature type="compositionally biased region" description="Basic and acidic residues" evidence="1">
    <location>
        <begin position="444"/>
        <end position="454"/>
    </location>
</feature>
<feature type="region of interest" description="Disordered" evidence="1">
    <location>
        <begin position="441"/>
        <end position="621"/>
    </location>
</feature>
<organism evidence="2 3">
    <name type="scientific">Clitoria ternatea</name>
    <name type="common">Butterfly pea</name>
    <dbReference type="NCBI Taxonomy" id="43366"/>
    <lineage>
        <taxon>Eukaryota</taxon>
        <taxon>Viridiplantae</taxon>
        <taxon>Streptophyta</taxon>
        <taxon>Embryophyta</taxon>
        <taxon>Tracheophyta</taxon>
        <taxon>Spermatophyta</taxon>
        <taxon>Magnoliopsida</taxon>
        <taxon>eudicotyledons</taxon>
        <taxon>Gunneridae</taxon>
        <taxon>Pentapetalae</taxon>
        <taxon>rosids</taxon>
        <taxon>fabids</taxon>
        <taxon>Fabales</taxon>
        <taxon>Fabaceae</taxon>
        <taxon>Papilionoideae</taxon>
        <taxon>50 kb inversion clade</taxon>
        <taxon>NPAAA clade</taxon>
        <taxon>indigoferoid/millettioid clade</taxon>
        <taxon>Phaseoleae</taxon>
        <taxon>Clitoria</taxon>
    </lineage>
</organism>
<evidence type="ECO:0000256" key="1">
    <source>
        <dbReference type="SAM" id="MobiDB-lite"/>
    </source>
</evidence>
<protein>
    <submittedName>
        <fullName evidence="2">Uncharacterized protein</fullName>
    </submittedName>
</protein>
<dbReference type="AlphaFoldDB" id="A0AAN9FAY1"/>
<feature type="region of interest" description="Disordered" evidence="1">
    <location>
        <begin position="635"/>
        <end position="654"/>
    </location>
</feature>
<feature type="compositionally biased region" description="Basic and acidic residues" evidence="1">
    <location>
        <begin position="499"/>
        <end position="533"/>
    </location>
</feature>
<feature type="compositionally biased region" description="Low complexity" evidence="1">
    <location>
        <begin position="534"/>
        <end position="556"/>
    </location>
</feature>
<dbReference type="Proteomes" id="UP001359559">
    <property type="component" value="Unassembled WGS sequence"/>
</dbReference>
<gene>
    <name evidence="2" type="ORF">RJT34_26085</name>
</gene>
<evidence type="ECO:0000313" key="3">
    <source>
        <dbReference type="Proteomes" id="UP001359559"/>
    </source>
</evidence>
<sequence length="775" mass="87393">MEFEEARDNLRAIRLLYRLLEDNSLALQNANSEYLVERARALLKSLLDVAVESVFESHLKVIATQADVYTSFEREKNVDVLESKSPAVTNTSQSSVKYPTCRKLQEMSTFSISEYGGTKGKTLCSVGEENGLIQNSPVTAIDLSNDKDTLPNTQDIHQELQHNNENTLHGVDQDVRETLKVLDTKTGEFNEDNKTTLLNRIHEIPSNYDAARQVESLDPKGDFADDLVNSIKRIESRILAFQLCSNLVDSTKNSAGHHTMQKAANSDSPVTQRNSGASGSQPSCGKPLLEGHRLMNQKTCKPSCKGANSISANAFEEPFLAENESLSQTQMANKNHWPHTSVTSAKRSHIPNQIGTQMVKGGEGSRSRNRIQTSAQNVAMIDKVKSLNRLVSSDANLGGQASECIQGLRVPLNQDNHAKKHSKLASQTNKERLVRKTPVAWSKTDLDQKERSSESSHAQKLTGSKSIITRRQKPPPHQMVIKPTLLDQRSSEIKVNSHQHKDWSVLDRRRNQKTGHFELRKTRVQPQHHELERSSSNSESSHQTSQQGSCNSSSVSEDYSLPDETEGPSSGRMEDAAYEGSSEESSNSYLYKDDGTSHRFGSSKSYRCQHERNPKKTIGGLRKLKNKLGLIFHHHHHHHHHHHGDDYGNTHAKPGHGHSMWNNLQNAVHHRNKHGVLTKQKVDNTRRRAVVRVLPQRNQIGQFHRLVEGLMGHIQYSKKQKPSKFDAVKRSRNTTHGHSQKKLHWWQTLRRHRGVKLKNKGQVKMRFISQKSLKN</sequence>
<feature type="compositionally biased region" description="Low complexity" evidence="1">
    <location>
        <begin position="579"/>
        <end position="588"/>
    </location>
</feature>
<comment type="caution">
    <text evidence="2">The sequence shown here is derived from an EMBL/GenBank/DDBJ whole genome shotgun (WGS) entry which is preliminary data.</text>
</comment>
<reference evidence="2 3" key="1">
    <citation type="submission" date="2024-01" db="EMBL/GenBank/DDBJ databases">
        <title>The genomes of 5 underutilized Papilionoideae crops provide insights into root nodulation and disease resistance.</title>
        <authorList>
            <person name="Yuan L."/>
        </authorList>
    </citation>
    <scope>NUCLEOTIDE SEQUENCE [LARGE SCALE GENOMIC DNA]</scope>
    <source>
        <strain evidence="2">LY-2023</strain>
        <tissue evidence="2">Leaf</tissue>
    </source>
</reference>
<dbReference type="EMBL" id="JAYKXN010000007">
    <property type="protein sequence ID" value="KAK7270721.1"/>
    <property type="molecule type" value="Genomic_DNA"/>
</dbReference>
<evidence type="ECO:0000313" key="2">
    <source>
        <dbReference type="EMBL" id="KAK7270721.1"/>
    </source>
</evidence>
<feature type="compositionally biased region" description="Basic residues" evidence="1">
    <location>
        <begin position="730"/>
        <end position="743"/>
    </location>
</feature>
<feature type="region of interest" description="Disordered" evidence="1">
    <location>
        <begin position="255"/>
        <end position="289"/>
    </location>
</feature>